<dbReference type="InterPro" id="IPR032942">
    <property type="entry name" value="BPI/LBP/Plunc"/>
</dbReference>
<reference evidence="2" key="3">
    <citation type="submission" date="2015-06" db="UniProtKB">
        <authorList>
            <consortium name="EnsemblMetazoa"/>
        </authorList>
    </citation>
    <scope>IDENTIFICATION</scope>
</reference>
<evidence type="ECO:0000313" key="3">
    <source>
        <dbReference type="Proteomes" id="UP000015101"/>
    </source>
</evidence>
<sequence length="257" mass="28050">MALNFLQLAYDTVKDEWDLPDINYLKSLDGSNSSQQVLEDVAKEAARKMLAHFATIASNKLLEVLLQKLETLTLPDCKGKSQAAITEVDYEATNGRVSRASRPLSTVSVDGGNITWAVNDIGVQSLGDWKYNLAGGLLSDRGTYELSMNGMAFQFSANIVKVPGEAFDLQLGDCNFTRGQPDLQFGGSPGCMLLQCLFQDSVRQGLSEAIPQQVVDGVKELAMQTAPFLREFHAYWPLAMGVIQVTSDLVNSLTKGF</sequence>
<dbReference type="GeneID" id="20211709"/>
<dbReference type="Proteomes" id="UP000015101">
    <property type="component" value="Unassembled WGS sequence"/>
</dbReference>
<organism evidence="2 3">
    <name type="scientific">Helobdella robusta</name>
    <name type="common">Californian leech</name>
    <dbReference type="NCBI Taxonomy" id="6412"/>
    <lineage>
        <taxon>Eukaryota</taxon>
        <taxon>Metazoa</taxon>
        <taxon>Spiralia</taxon>
        <taxon>Lophotrochozoa</taxon>
        <taxon>Annelida</taxon>
        <taxon>Clitellata</taxon>
        <taxon>Hirudinea</taxon>
        <taxon>Rhynchobdellida</taxon>
        <taxon>Glossiphoniidae</taxon>
        <taxon>Helobdella</taxon>
    </lineage>
</organism>
<accession>T1FSB2</accession>
<dbReference type="GO" id="GO:0008289">
    <property type="term" value="F:lipid binding"/>
    <property type="evidence" value="ECO:0007669"/>
    <property type="project" value="InterPro"/>
</dbReference>
<dbReference type="EnsemblMetazoa" id="HelroT190812">
    <property type="protein sequence ID" value="HelroP190812"/>
    <property type="gene ID" value="HelroG190812"/>
</dbReference>
<dbReference type="InterPro" id="IPR017943">
    <property type="entry name" value="Bactericidal_perm-incr_a/b_dom"/>
</dbReference>
<dbReference type="Gene3D" id="3.15.10.10">
    <property type="entry name" value="Bactericidal permeability-increasing protein, domain 1"/>
    <property type="match status" value="1"/>
</dbReference>
<dbReference type="SUPFAM" id="SSF55394">
    <property type="entry name" value="Bactericidal permeability-increasing protein, BPI"/>
    <property type="match status" value="1"/>
</dbReference>
<keyword evidence="3" id="KW-1185">Reference proteome</keyword>
<dbReference type="InParanoid" id="T1FSB2"/>
<dbReference type="RefSeq" id="XP_009013707.1">
    <property type="nucleotide sequence ID" value="XM_009015459.1"/>
</dbReference>
<reference evidence="3" key="1">
    <citation type="submission" date="2012-12" db="EMBL/GenBank/DDBJ databases">
        <authorList>
            <person name="Hellsten U."/>
            <person name="Grimwood J."/>
            <person name="Chapman J.A."/>
            <person name="Shapiro H."/>
            <person name="Aerts A."/>
            <person name="Otillar R.P."/>
            <person name="Terry A.Y."/>
            <person name="Boore J.L."/>
            <person name="Simakov O."/>
            <person name="Marletaz F."/>
            <person name="Cho S.-J."/>
            <person name="Edsinger-Gonzales E."/>
            <person name="Havlak P."/>
            <person name="Kuo D.-H."/>
            <person name="Larsson T."/>
            <person name="Lv J."/>
            <person name="Arendt D."/>
            <person name="Savage R."/>
            <person name="Osoegawa K."/>
            <person name="de Jong P."/>
            <person name="Lindberg D.R."/>
            <person name="Seaver E.C."/>
            <person name="Weisblat D.A."/>
            <person name="Putnam N.H."/>
            <person name="Grigoriev I.V."/>
            <person name="Rokhsar D.S."/>
        </authorList>
    </citation>
    <scope>NUCLEOTIDE SEQUENCE</scope>
</reference>
<dbReference type="PANTHER" id="PTHR10504:SF131">
    <property type="entry name" value="BPI2 DOMAIN-CONTAINING PROTEIN"/>
    <property type="match status" value="1"/>
</dbReference>
<dbReference type="HOGENOM" id="CLU_1082884_0_0_1"/>
<dbReference type="PANTHER" id="PTHR10504">
    <property type="entry name" value="BACTERICIDAL PERMEABILITY-INCREASING BPI PROTEIN-RELATED"/>
    <property type="match status" value="1"/>
</dbReference>
<reference evidence="1 3" key="2">
    <citation type="journal article" date="2013" name="Nature">
        <title>Insights into bilaterian evolution from three spiralian genomes.</title>
        <authorList>
            <person name="Simakov O."/>
            <person name="Marletaz F."/>
            <person name="Cho S.J."/>
            <person name="Edsinger-Gonzales E."/>
            <person name="Havlak P."/>
            <person name="Hellsten U."/>
            <person name="Kuo D.H."/>
            <person name="Larsson T."/>
            <person name="Lv J."/>
            <person name="Arendt D."/>
            <person name="Savage R."/>
            <person name="Osoegawa K."/>
            <person name="de Jong P."/>
            <person name="Grimwood J."/>
            <person name="Chapman J.A."/>
            <person name="Shapiro H."/>
            <person name="Aerts A."/>
            <person name="Otillar R.P."/>
            <person name="Terry A.Y."/>
            <person name="Boore J.L."/>
            <person name="Grigoriev I.V."/>
            <person name="Lindberg D.R."/>
            <person name="Seaver E.C."/>
            <person name="Weisblat D.A."/>
            <person name="Putnam N.H."/>
            <person name="Rokhsar D.S."/>
        </authorList>
    </citation>
    <scope>NUCLEOTIDE SEQUENCE</scope>
</reference>
<gene>
    <name evidence="2" type="primary">20211709</name>
    <name evidence="1" type="ORF">HELRODRAFT_190812</name>
</gene>
<dbReference type="CTD" id="20211709"/>
<proteinExistence type="predicted"/>
<dbReference type="AlphaFoldDB" id="T1FSB2"/>
<protein>
    <recommendedName>
        <fullName evidence="4">Lipid-binding serum glycoprotein N-terminal domain-containing protein</fullName>
    </recommendedName>
</protein>
<name>T1FSB2_HELRO</name>
<dbReference type="EMBL" id="KB096134">
    <property type="protein sequence ID" value="ESO07918.1"/>
    <property type="molecule type" value="Genomic_DNA"/>
</dbReference>
<evidence type="ECO:0000313" key="1">
    <source>
        <dbReference type="EMBL" id="ESO07918.1"/>
    </source>
</evidence>
<evidence type="ECO:0008006" key="4">
    <source>
        <dbReference type="Google" id="ProtNLM"/>
    </source>
</evidence>
<dbReference type="KEGG" id="hro:HELRODRAFT_190812"/>
<dbReference type="EMBL" id="AMQM01003330">
    <property type="status" value="NOT_ANNOTATED_CDS"/>
    <property type="molecule type" value="Genomic_DNA"/>
</dbReference>
<evidence type="ECO:0000313" key="2">
    <source>
        <dbReference type="EnsemblMetazoa" id="HelroP190812"/>
    </source>
</evidence>